<dbReference type="AlphaFoldDB" id="A0A4Y9XKA5"/>
<accession>A0A4Y9XKA5</accession>
<dbReference type="STRING" id="205917.A0A4Y9XKA5"/>
<dbReference type="GO" id="GO:0030466">
    <property type="term" value="P:silent mating-type cassette heterochromatin formation"/>
    <property type="evidence" value="ECO:0007669"/>
    <property type="project" value="TreeGrafter"/>
</dbReference>
<dbReference type="GO" id="GO:0031934">
    <property type="term" value="C:mating-type region heterochromatin"/>
    <property type="evidence" value="ECO:0007669"/>
    <property type="project" value="TreeGrafter"/>
</dbReference>
<dbReference type="EMBL" id="SEOQ01001857">
    <property type="protein sequence ID" value="TFY50380.1"/>
    <property type="molecule type" value="Genomic_DNA"/>
</dbReference>
<dbReference type="OrthoDB" id="2421327at2759"/>
<name>A0A4Y9XKA5_9AGAM</name>
<reference evidence="3 4" key="1">
    <citation type="submission" date="2019-02" db="EMBL/GenBank/DDBJ databases">
        <title>Genome sequencing of the rare red list fungi Dentipellis fragilis.</title>
        <authorList>
            <person name="Buettner E."/>
            <person name="Kellner H."/>
        </authorList>
    </citation>
    <scope>NUCLEOTIDE SEQUENCE [LARGE SCALE GENOMIC DNA]</scope>
    <source>
        <strain evidence="3 4">DSM 105465</strain>
    </source>
</reference>
<dbReference type="InterPro" id="IPR031915">
    <property type="entry name" value="Clr2_N"/>
</dbReference>
<dbReference type="Pfam" id="PF16761">
    <property type="entry name" value="Clr2_transil"/>
    <property type="match status" value="1"/>
</dbReference>
<dbReference type="GO" id="GO:0070824">
    <property type="term" value="C:SHREC complex"/>
    <property type="evidence" value="ECO:0007669"/>
    <property type="project" value="InterPro"/>
</dbReference>
<feature type="region of interest" description="Disordered" evidence="1">
    <location>
        <begin position="1"/>
        <end position="76"/>
    </location>
</feature>
<evidence type="ECO:0000313" key="4">
    <source>
        <dbReference type="Proteomes" id="UP000298327"/>
    </source>
</evidence>
<dbReference type="PANTHER" id="PTHR38046">
    <property type="entry name" value="CRYPTIC LOCI REGULATOR 2"/>
    <property type="match status" value="1"/>
</dbReference>
<feature type="domain" description="Cryptic loci regulator 2 N-terminal" evidence="2">
    <location>
        <begin position="220"/>
        <end position="289"/>
    </location>
</feature>
<protein>
    <recommendedName>
        <fullName evidence="2">Cryptic loci regulator 2 N-terminal domain-containing protein</fullName>
    </recommendedName>
</protein>
<dbReference type="InterPro" id="IPR038986">
    <property type="entry name" value="Clr2"/>
</dbReference>
<dbReference type="PANTHER" id="PTHR38046:SF1">
    <property type="entry name" value="CRYPTIC LOCI REGULATOR 2"/>
    <property type="match status" value="1"/>
</dbReference>
<gene>
    <name evidence="3" type="ORF">EVG20_g11553</name>
</gene>
<organism evidence="3 4">
    <name type="scientific">Dentipellis fragilis</name>
    <dbReference type="NCBI Taxonomy" id="205917"/>
    <lineage>
        <taxon>Eukaryota</taxon>
        <taxon>Fungi</taxon>
        <taxon>Dikarya</taxon>
        <taxon>Basidiomycota</taxon>
        <taxon>Agaricomycotina</taxon>
        <taxon>Agaricomycetes</taxon>
        <taxon>Russulales</taxon>
        <taxon>Hericiaceae</taxon>
        <taxon>Dentipellis</taxon>
    </lineage>
</organism>
<keyword evidence="4" id="KW-1185">Reference proteome</keyword>
<evidence type="ECO:0000259" key="2">
    <source>
        <dbReference type="Pfam" id="PF16761"/>
    </source>
</evidence>
<comment type="caution">
    <text evidence="3">The sequence shown here is derived from an EMBL/GenBank/DDBJ whole genome shotgun (WGS) entry which is preliminary data.</text>
</comment>
<dbReference type="GO" id="GO:0033553">
    <property type="term" value="C:rDNA heterochromatin"/>
    <property type="evidence" value="ECO:0007669"/>
    <property type="project" value="TreeGrafter"/>
</dbReference>
<evidence type="ECO:0000256" key="1">
    <source>
        <dbReference type="SAM" id="MobiDB-lite"/>
    </source>
</evidence>
<evidence type="ECO:0000313" key="3">
    <source>
        <dbReference type="EMBL" id="TFY50380.1"/>
    </source>
</evidence>
<proteinExistence type="predicted"/>
<dbReference type="Proteomes" id="UP000298327">
    <property type="component" value="Unassembled WGS sequence"/>
</dbReference>
<sequence length="345" mass="37910">MPAEHASRPTRRFKPYPEVINVDTPTPSPSLSPDPDSESDIKSESESDVIDLTTPPPAASTSIAGAPPPATTTSDSALYGQEWRDSVRRQNQRALVGPDPVAAPSTAALRGVIPTSVAPFSDAPPPVLKPAETTRGGYDGATRYYTIHENVITILKSDANPTCMPNGDLEMQVAADGTVNYFEKVKMGDGTMKDWLKKLGAVLANEVAKKPPTRAGGPTWTLSEFPQDYVLWMHYKGKVGNPRKDPYLYGSSIVNQFRSPKEFAPHAIWLMEGGKRNSHGRPLCKCQYCSGRSQMGISNQLQKNMGKKVTVHARPRRSHAPPAEEREIQVRDQRVFSMQNQNMEK</sequence>